<reference evidence="9 10" key="1">
    <citation type="journal article" date="2014" name="BMC Genomics">
        <title>Comparative genome sequencing reveals chemotype-specific gene clusters in the toxigenic black mold Stachybotrys.</title>
        <authorList>
            <person name="Semeiks J."/>
            <person name="Borek D."/>
            <person name="Otwinowski Z."/>
            <person name="Grishin N.V."/>
        </authorList>
    </citation>
    <scope>NUCLEOTIDE SEQUENCE [LARGE SCALE GENOMIC DNA]</scope>
    <source>
        <strain evidence="10">CBS 109288 / IBT 7711</strain>
    </source>
</reference>
<dbReference type="InterPro" id="IPR009057">
    <property type="entry name" value="Homeodomain-like_sf"/>
</dbReference>
<dbReference type="SUPFAM" id="SSF46689">
    <property type="entry name" value="Homeodomain-like"/>
    <property type="match status" value="1"/>
</dbReference>
<comment type="subcellular location">
    <subcellularLocation>
        <location evidence="1 5 6">Nucleus</location>
    </subcellularLocation>
</comment>
<proteinExistence type="predicted"/>
<sequence>MTDDAAAAGALACDHDASLAQSPGAAAAAAAAAVAVDQSFTSQDDDTLLSSSSLTLACEKHPKGKRKRTAAKDKTVLEEAYLANPKPDKQARLEIVERVSLNEKEVQIWFQNRRQNDRRKSRPLSAQEIEALRYNGLNPFSSDPATSTQSFLASDKICPTSDPVLPQHNTAAPTSPMPASSSPESSQSQTRVVDEATPLTAHPESSQGTLPAETEPNDEPPSSQLSKSELQGLSQSFNASVGYLSNRWNLGNSVTAASHNDSSRHVDLLSPASFRQAANLCHRRESFASSCLEPSDTPPNSQSRMRLSLSLDGKAELVSNAPSPTRPAPERSSSSSSSSAAAAAATPAAPTLPQVRRGLSRSHSALPSITLPPISALTSLLPPRLPRGRSRDVHAWELCADADTPDELTTQAENESNGSAIAAISLLRSSSGVLQPSGSKRNASMTRQARPEPTKKPKLSQIASNAPKLGIIYHEFSTPQDGGKIKMARLVSPTDSDKENWSPDEEGGAPRRRPLPSTAPSPKPQDLRRRGRILQDHMGPPLLGGRAHTAPSPRPRTGKDAIDVFDDSEPRALPPPDEDVERFMRGSISPSKKPDMDCVAGLLSLSQGAWK</sequence>
<evidence type="ECO:0000256" key="4">
    <source>
        <dbReference type="ARBA" id="ARBA00023242"/>
    </source>
</evidence>
<feature type="compositionally biased region" description="Low complexity" evidence="7">
    <location>
        <begin position="330"/>
        <end position="349"/>
    </location>
</feature>
<dbReference type="Gene3D" id="1.10.10.60">
    <property type="entry name" value="Homeodomain-like"/>
    <property type="match status" value="1"/>
</dbReference>
<evidence type="ECO:0000256" key="2">
    <source>
        <dbReference type="ARBA" id="ARBA00023125"/>
    </source>
</evidence>
<dbReference type="PROSITE" id="PS00027">
    <property type="entry name" value="HOMEOBOX_1"/>
    <property type="match status" value="1"/>
</dbReference>
<evidence type="ECO:0000256" key="7">
    <source>
        <dbReference type="SAM" id="MobiDB-lite"/>
    </source>
</evidence>
<feature type="region of interest" description="Disordered" evidence="7">
    <location>
        <begin position="491"/>
        <end position="581"/>
    </location>
</feature>
<keyword evidence="3 5" id="KW-0371">Homeobox</keyword>
<dbReference type="GO" id="GO:0005634">
    <property type="term" value="C:nucleus"/>
    <property type="evidence" value="ECO:0007669"/>
    <property type="project" value="UniProtKB-SubCell"/>
</dbReference>
<dbReference type="OrthoDB" id="6159439at2759"/>
<evidence type="ECO:0000256" key="5">
    <source>
        <dbReference type="PROSITE-ProRule" id="PRU00108"/>
    </source>
</evidence>
<dbReference type="InterPro" id="IPR017970">
    <property type="entry name" value="Homeobox_CS"/>
</dbReference>
<dbReference type="GO" id="GO:0000981">
    <property type="term" value="F:DNA-binding transcription factor activity, RNA polymerase II-specific"/>
    <property type="evidence" value="ECO:0007669"/>
    <property type="project" value="InterPro"/>
</dbReference>
<gene>
    <name evidence="9" type="ORF">S7711_00892</name>
</gene>
<dbReference type="PANTHER" id="PTHR24323:SF7">
    <property type="entry name" value="HOMEOBOX DOMAIN-CONTAINING PROTEIN"/>
    <property type="match status" value="1"/>
</dbReference>
<dbReference type="Pfam" id="PF00046">
    <property type="entry name" value="Homeodomain"/>
    <property type="match status" value="1"/>
</dbReference>
<feature type="region of interest" description="Disordered" evidence="7">
    <location>
        <begin position="317"/>
        <end position="367"/>
    </location>
</feature>
<dbReference type="InterPro" id="IPR001356">
    <property type="entry name" value="HD"/>
</dbReference>
<evidence type="ECO:0000256" key="1">
    <source>
        <dbReference type="ARBA" id="ARBA00004123"/>
    </source>
</evidence>
<name>A0A084B0I9_STACB</name>
<dbReference type="SMART" id="SM00389">
    <property type="entry name" value="HOX"/>
    <property type="match status" value="1"/>
</dbReference>
<dbReference type="CDD" id="cd00086">
    <property type="entry name" value="homeodomain"/>
    <property type="match status" value="1"/>
</dbReference>
<evidence type="ECO:0000256" key="3">
    <source>
        <dbReference type="ARBA" id="ARBA00023155"/>
    </source>
</evidence>
<keyword evidence="10" id="KW-1185">Reference proteome</keyword>
<feature type="compositionally biased region" description="Low complexity" evidence="7">
    <location>
        <begin position="170"/>
        <end position="190"/>
    </location>
</feature>
<evidence type="ECO:0000259" key="8">
    <source>
        <dbReference type="PROSITE" id="PS50071"/>
    </source>
</evidence>
<keyword evidence="2 5" id="KW-0238">DNA-binding</keyword>
<dbReference type="PANTHER" id="PTHR24323">
    <property type="entry name" value="CEH-10 HOMEODOMAIN-CONTAINING HOMOLOG"/>
    <property type="match status" value="1"/>
</dbReference>
<evidence type="ECO:0000313" key="9">
    <source>
        <dbReference type="EMBL" id="KEY71068.1"/>
    </source>
</evidence>
<accession>A0A084B0I9</accession>
<evidence type="ECO:0000313" key="10">
    <source>
        <dbReference type="Proteomes" id="UP000028045"/>
    </source>
</evidence>
<organism evidence="9 10">
    <name type="scientific">Stachybotrys chartarum (strain CBS 109288 / IBT 7711)</name>
    <name type="common">Toxic black mold</name>
    <name type="synonym">Stilbospora chartarum</name>
    <dbReference type="NCBI Taxonomy" id="1280523"/>
    <lineage>
        <taxon>Eukaryota</taxon>
        <taxon>Fungi</taxon>
        <taxon>Dikarya</taxon>
        <taxon>Ascomycota</taxon>
        <taxon>Pezizomycotina</taxon>
        <taxon>Sordariomycetes</taxon>
        <taxon>Hypocreomycetidae</taxon>
        <taxon>Hypocreales</taxon>
        <taxon>Stachybotryaceae</taxon>
        <taxon>Stachybotrys</taxon>
    </lineage>
</organism>
<keyword evidence="4 5" id="KW-0539">Nucleus</keyword>
<dbReference type="GO" id="GO:0000976">
    <property type="term" value="F:transcription cis-regulatory region binding"/>
    <property type="evidence" value="ECO:0007669"/>
    <property type="project" value="TreeGrafter"/>
</dbReference>
<dbReference type="PROSITE" id="PS50071">
    <property type="entry name" value="HOMEOBOX_2"/>
    <property type="match status" value="1"/>
</dbReference>
<feature type="domain" description="Homeobox" evidence="8">
    <location>
        <begin position="60"/>
        <end position="120"/>
    </location>
</feature>
<feature type="compositionally biased region" description="Polar residues" evidence="7">
    <location>
        <begin position="432"/>
        <end position="447"/>
    </location>
</feature>
<dbReference type="InterPro" id="IPR051775">
    <property type="entry name" value="Homeobox_domain"/>
</dbReference>
<dbReference type="AlphaFoldDB" id="A0A084B0I9"/>
<dbReference type="EMBL" id="KL648363">
    <property type="protein sequence ID" value="KEY71068.1"/>
    <property type="molecule type" value="Genomic_DNA"/>
</dbReference>
<feature type="compositionally biased region" description="Polar residues" evidence="7">
    <location>
        <begin position="220"/>
        <end position="230"/>
    </location>
</feature>
<dbReference type="HOGENOM" id="CLU_033452_0_0_1"/>
<feature type="DNA-binding region" description="Homeobox" evidence="5">
    <location>
        <begin position="62"/>
        <end position="121"/>
    </location>
</feature>
<dbReference type="Proteomes" id="UP000028045">
    <property type="component" value="Unassembled WGS sequence"/>
</dbReference>
<feature type="region of interest" description="Disordered" evidence="7">
    <location>
        <begin position="432"/>
        <end position="462"/>
    </location>
</feature>
<evidence type="ECO:0000256" key="6">
    <source>
        <dbReference type="RuleBase" id="RU000682"/>
    </source>
</evidence>
<protein>
    <recommendedName>
        <fullName evidence="8">Homeobox domain-containing protein</fullName>
    </recommendedName>
</protein>
<feature type="region of interest" description="Disordered" evidence="7">
    <location>
        <begin position="157"/>
        <end position="230"/>
    </location>
</feature>